<feature type="compositionally biased region" description="Low complexity" evidence="1">
    <location>
        <begin position="157"/>
        <end position="168"/>
    </location>
</feature>
<feature type="compositionally biased region" description="Basic and acidic residues" evidence="1">
    <location>
        <begin position="186"/>
        <end position="197"/>
    </location>
</feature>
<name>B9TJP3_RICCO</name>
<dbReference type="EMBL" id="EQ984194">
    <property type="protein sequence ID" value="EEF23921.1"/>
    <property type="molecule type" value="Genomic_DNA"/>
</dbReference>
<gene>
    <name evidence="2" type="ORF">RCOM_1841580</name>
</gene>
<dbReference type="InParanoid" id="B9TJP3"/>
<reference evidence="3" key="1">
    <citation type="journal article" date="2010" name="Nat. Biotechnol.">
        <title>Draft genome sequence of the oilseed species Ricinus communis.</title>
        <authorList>
            <person name="Chan A.P."/>
            <person name="Crabtree J."/>
            <person name="Zhao Q."/>
            <person name="Lorenzi H."/>
            <person name="Orvis J."/>
            <person name="Puiu D."/>
            <person name="Melake-Berhan A."/>
            <person name="Jones K.M."/>
            <person name="Redman J."/>
            <person name="Chen G."/>
            <person name="Cahoon E.B."/>
            <person name="Gedil M."/>
            <person name="Stanke M."/>
            <person name="Haas B.J."/>
            <person name="Wortman J.R."/>
            <person name="Fraser-Liggett C.M."/>
            <person name="Ravel J."/>
            <person name="Rabinowicz P.D."/>
        </authorList>
    </citation>
    <scope>NUCLEOTIDE SEQUENCE [LARGE SCALE GENOMIC DNA]</scope>
    <source>
        <strain evidence="3">cv. Hale</strain>
    </source>
</reference>
<keyword evidence="3" id="KW-1185">Reference proteome</keyword>
<dbReference type="AlphaFoldDB" id="B9TJP3"/>
<feature type="compositionally biased region" description="Basic residues" evidence="1">
    <location>
        <begin position="248"/>
        <end position="289"/>
    </location>
</feature>
<feature type="compositionally biased region" description="Basic residues" evidence="1">
    <location>
        <begin position="123"/>
        <end position="136"/>
    </location>
</feature>
<feature type="region of interest" description="Disordered" evidence="1">
    <location>
        <begin position="1"/>
        <end position="377"/>
    </location>
</feature>
<accession>B9TJP3</accession>
<protein>
    <submittedName>
        <fullName evidence="2">Uncharacterized protein</fullName>
    </submittedName>
</protein>
<feature type="compositionally biased region" description="Basic residues" evidence="1">
    <location>
        <begin position="200"/>
        <end position="209"/>
    </location>
</feature>
<evidence type="ECO:0000313" key="2">
    <source>
        <dbReference type="EMBL" id="EEF23921.1"/>
    </source>
</evidence>
<proteinExistence type="predicted"/>
<sequence length="377" mass="40819">PVGHPIAPGTTGRRRPGTQGGRGGARGGTGGGGRTRARTQQLPRTNEPRIAHAAQRHHRLCPVAEARTAPVERTAGRGPRHHPRERPAPADPHQRHPGPGAGRGGQDGPASGRRASRRLPACRGRHHARQGGRKRAVVPLRTGGRPARGGDDRRDAPAPGAAQPAGQRGEVHRPRFGLPAGVRGAARPERRRWHDTAACRSRRQRHRHERATGRPSVPALRTSGRRPAARGGDGPGPGHQPATGAPHGRPHPGRQRTRRGQHVLVRTRRAGRVRHPGRRAVAGPHRRVPGRAQAVADRRRRAAESRDAGGPAAGDRLRRGRGVERPGVPGAARQLQARPDRDGRHDAGHRRQRDDAADPPDARMGHDPDRRRDRQRR</sequence>
<evidence type="ECO:0000313" key="3">
    <source>
        <dbReference type="Proteomes" id="UP000008311"/>
    </source>
</evidence>
<evidence type="ECO:0000256" key="1">
    <source>
        <dbReference type="SAM" id="MobiDB-lite"/>
    </source>
</evidence>
<feature type="non-terminal residue" evidence="2">
    <location>
        <position position="1"/>
    </location>
</feature>
<feature type="compositionally biased region" description="Gly residues" evidence="1">
    <location>
        <begin position="18"/>
        <end position="34"/>
    </location>
</feature>
<feature type="compositionally biased region" description="Basic and acidic residues" evidence="1">
    <location>
        <begin position="352"/>
        <end position="377"/>
    </location>
</feature>
<organism evidence="2 3">
    <name type="scientific">Ricinus communis</name>
    <name type="common">Castor bean</name>
    <dbReference type="NCBI Taxonomy" id="3988"/>
    <lineage>
        <taxon>Eukaryota</taxon>
        <taxon>Viridiplantae</taxon>
        <taxon>Streptophyta</taxon>
        <taxon>Embryophyta</taxon>
        <taxon>Tracheophyta</taxon>
        <taxon>Spermatophyta</taxon>
        <taxon>Magnoliopsida</taxon>
        <taxon>eudicotyledons</taxon>
        <taxon>Gunneridae</taxon>
        <taxon>Pentapetalae</taxon>
        <taxon>rosids</taxon>
        <taxon>fabids</taxon>
        <taxon>Malpighiales</taxon>
        <taxon>Euphorbiaceae</taxon>
        <taxon>Acalyphoideae</taxon>
        <taxon>Acalypheae</taxon>
        <taxon>Ricinus</taxon>
    </lineage>
</organism>
<feature type="compositionally biased region" description="Basic and acidic residues" evidence="1">
    <location>
        <begin position="315"/>
        <end position="324"/>
    </location>
</feature>
<feature type="non-terminal residue" evidence="2">
    <location>
        <position position="377"/>
    </location>
</feature>
<feature type="compositionally biased region" description="Basic and acidic residues" evidence="1">
    <location>
        <begin position="85"/>
        <end position="94"/>
    </location>
</feature>
<dbReference type="Proteomes" id="UP000008311">
    <property type="component" value="Unassembled WGS sequence"/>
</dbReference>